<dbReference type="CDD" id="cd08249">
    <property type="entry name" value="enoyl_reductase_like"/>
    <property type="match status" value="1"/>
</dbReference>
<gene>
    <name evidence="2" type="ORF">H0H81_002481</name>
</gene>
<organism evidence="2 3">
    <name type="scientific">Sphagnurus paluster</name>
    <dbReference type="NCBI Taxonomy" id="117069"/>
    <lineage>
        <taxon>Eukaryota</taxon>
        <taxon>Fungi</taxon>
        <taxon>Dikarya</taxon>
        <taxon>Basidiomycota</taxon>
        <taxon>Agaricomycotina</taxon>
        <taxon>Agaricomycetes</taxon>
        <taxon>Agaricomycetidae</taxon>
        <taxon>Agaricales</taxon>
        <taxon>Tricholomatineae</taxon>
        <taxon>Lyophyllaceae</taxon>
        <taxon>Sphagnurus</taxon>
    </lineage>
</organism>
<dbReference type="EMBL" id="JABCKI010005791">
    <property type="protein sequence ID" value="KAG5637953.1"/>
    <property type="molecule type" value="Genomic_DNA"/>
</dbReference>
<dbReference type="InterPro" id="IPR013149">
    <property type="entry name" value="ADH-like_C"/>
</dbReference>
<dbReference type="InterPro" id="IPR047122">
    <property type="entry name" value="Trans-enoyl_RdTase-like"/>
</dbReference>
<evidence type="ECO:0000313" key="2">
    <source>
        <dbReference type="EMBL" id="KAG5637953.1"/>
    </source>
</evidence>
<dbReference type="SMART" id="SM00829">
    <property type="entry name" value="PKS_ER"/>
    <property type="match status" value="1"/>
</dbReference>
<feature type="domain" description="Enoyl reductase (ER)" evidence="1">
    <location>
        <begin position="16"/>
        <end position="315"/>
    </location>
</feature>
<reference evidence="2" key="2">
    <citation type="submission" date="2021-10" db="EMBL/GenBank/DDBJ databases">
        <title>Phylogenomics reveals ancestral predisposition of the termite-cultivated fungus Termitomyces towards a domesticated lifestyle.</title>
        <authorList>
            <person name="Auxier B."/>
            <person name="Grum-Grzhimaylo A."/>
            <person name="Cardenas M.E."/>
            <person name="Lodge J.D."/>
            <person name="Laessoe T."/>
            <person name="Pedersen O."/>
            <person name="Smith M.E."/>
            <person name="Kuyper T.W."/>
            <person name="Franco-Molano E.A."/>
            <person name="Baroni T.J."/>
            <person name="Aanen D.K."/>
        </authorList>
    </citation>
    <scope>NUCLEOTIDE SEQUENCE</scope>
    <source>
        <strain evidence="2">D49</strain>
    </source>
</reference>
<dbReference type="Proteomes" id="UP000717328">
    <property type="component" value="Unassembled WGS sequence"/>
</dbReference>
<dbReference type="InterPro" id="IPR020843">
    <property type="entry name" value="ER"/>
</dbReference>
<comment type="caution">
    <text evidence="2">The sequence shown here is derived from an EMBL/GenBank/DDBJ whole genome shotgun (WGS) entry which is preliminary data.</text>
</comment>
<sequence length="320" mass="34031">MSIQTHKALILEAKQGKLLVGNRCTPSPQSGQLLVKVFATSLNPLDWKIHKHGRIIEEFPAVLGSAIAGEVEEVGEGVTTFVKGERVQIPANVSFEEAATIPVALTAAYVGLYNDKPFGAGLASPLVGEANRGKYSGKPLVVLGGGSSVGEYGIQLAKLSGFSPIIVTASSKHTEHLHYLGATAVIDRNESFSNIIAKVKSLTSKPIDIVYDAVSTPDTQQMAHDLLAPSGTFLTVGELGITKADDRNHVRVIGVLQFPKNTVLLRGLYTHVTQALEEGSLKPNRFEVLPGGLEAIIDGLDRMEKNQVSGVKLVALPWGA</sequence>
<dbReference type="AlphaFoldDB" id="A0A9P7FX54"/>
<dbReference type="Pfam" id="PF08240">
    <property type="entry name" value="ADH_N"/>
    <property type="match status" value="1"/>
</dbReference>
<dbReference type="SUPFAM" id="SSF51735">
    <property type="entry name" value="NAD(P)-binding Rossmann-fold domains"/>
    <property type="match status" value="1"/>
</dbReference>
<dbReference type="PANTHER" id="PTHR45348:SF2">
    <property type="entry name" value="ZINC-TYPE ALCOHOL DEHYDROGENASE-LIKE PROTEIN C2E1P3.01"/>
    <property type="match status" value="1"/>
</dbReference>
<dbReference type="GO" id="GO:0016651">
    <property type="term" value="F:oxidoreductase activity, acting on NAD(P)H"/>
    <property type="evidence" value="ECO:0007669"/>
    <property type="project" value="InterPro"/>
</dbReference>
<dbReference type="Pfam" id="PF00107">
    <property type="entry name" value="ADH_zinc_N"/>
    <property type="match status" value="1"/>
</dbReference>
<reference evidence="2" key="1">
    <citation type="submission" date="2021-02" db="EMBL/GenBank/DDBJ databases">
        <authorList>
            <person name="Nieuwenhuis M."/>
            <person name="Van De Peppel L.J.J."/>
        </authorList>
    </citation>
    <scope>NUCLEOTIDE SEQUENCE</scope>
    <source>
        <strain evidence="2">D49</strain>
    </source>
</reference>
<dbReference type="SUPFAM" id="SSF50129">
    <property type="entry name" value="GroES-like"/>
    <property type="match status" value="1"/>
</dbReference>
<name>A0A9P7FX54_9AGAR</name>
<evidence type="ECO:0000313" key="3">
    <source>
        <dbReference type="Proteomes" id="UP000717328"/>
    </source>
</evidence>
<keyword evidence="3" id="KW-1185">Reference proteome</keyword>
<dbReference type="Gene3D" id="3.40.50.720">
    <property type="entry name" value="NAD(P)-binding Rossmann-like Domain"/>
    <property type="match status" value="1"/>
</dbReference>
<protein>
    <recommendedName>
        <fullName evidence="1">Enoyl reductase (ER) domain-containing protein</fullName>
    </recommendedName>
</protein>
<dbReference type="OrthoDB" id="3233595at2759"/>
<evidence type="ECO:0000259" key="1">
    <source>
        <dbReference type="SMART" id="SM00829"/>
    </source>
</evidence>
<dbReference type="Gene3D" id="3.90.180.10">
    <property type="entry name" value="Medium-chain alcohol dehydrogenases, catalytic domain"/>
    <property type="match status" value="1"/>
</dbReference>
<accession>A0A9P7FX54</accession>
<dbReference type="InterPro" id="IPR036291">
    <property type="entry name" value="NAD(P)-bd_dom_sf"/>
</dbReference>
<proteinExistence type="predicted"/>
<dbReference type="InterPro" id="IPR013154">
    <property type="entry name" value="ADH-like_N"/>
</dbReference>
<dbReference type="PANTHER" id="PTHR45348">
    <property type="entry name" value="HYPOTHETICAL OXIDOREDUCTASE (EUROFUNG)"/>
    <property type="match status" value="1"/>
</dbReference>
<dbReference type="InterPro" id="IPR011032">
    <property type="entry name" value="GroES-like_sf"/>
</dbReference>